<keyword evidence="2 8" id="KW-0813">Transport</keyword>
<evidence type="ECO:0000256" key="5">
    <source>
        <dbReference type="ARBA" id="ARBA00023136"/>
    </source>
</evidence>
<keyword evidence="8" id="KW-1003">Cell membrane</keyword>
<dbReference type="PROSITE" id="PS00389">
    <property type="entry name" value="ATPASE_DELTA"/>
    <property type="match status" value="1"/>
</dbReference>
<dbReference type="SUPFAM" id="SSF47928">
    <property type="entry name" value="N-terminal domain of the delta subunit of the F1F0-ATP synthase"/>
    <property type="match status" value="1"/>
</dbReference>
<comment type="function">
    <text evidence="8">This protein is part of the stalk that links CF(0) to CF(1). It either transmits conformational changes from CF(0) to CF(1) or is implicated in proton conduction.</text>
</comment>
<dbReference type="GO" id="GO:0016787">
    <property type="term" value="F:hydrolase activity"/>
    <property type="evidence" value="ECO:0007669"/>
    <property type="project" value="UniProtKB-KW"/>
</dbReference>
<dbReference type="NCBIfam" id="TIGR01145">
    <property type="entry name" value="ATP_synt_delta"/>
    <property type="match status" value="1"/>
</dbReference>
<evidence type="ECO:0000256" key="7">
    <source>
        <dbReference type="ARBA" id="ARBA00023310"/>
    </source>
</evidence>
<dbReference type="NCBIfam" id="NF004406">
    <property type="entry name" value="PRK05758.3-2"/>
    <property type="match status" value="1"/>
</dbReference>
<comment type="similarity">
    <text evidence="8">Belongs to the ATPase delta chain family.</text>
</comment>
<dbReference type="InterPro" id="IPR000711">
    <property type="entry name" value="ATPase_OSCP/dsu"/>
</dbReference>
<evidence type="ECO:0000256" key="6">
    <source>
        <dbReference type="ARBA" id="ARBA00023196"/>
    </source>
</evidence>
<keyword evidence="10" id="KW-1185">Reference proteome</keyword>
<sequence length="184" mass="19107">MEISGGITASLAGRYASALFDLAVEQNQVTAVEGDLDRLRQAILASDDLAALLRDPAVSRAAAGSAVAALAKHLGLAELTAKFLGALTQNRRLGSLPDMIRAFHAIAAAQRGEVAADVTSAHALTDMQLAALTAKLTARQGRDVKVRTSVDPEILGGLIVKIGSQQIDGSIRTRLNSLAQAMKG</sequence>
<evidence type="ECO:0000256" key="3">
    <source>
        <dbReference type="ARBA" id="ARBA00022781"/>
    </source>
</evidence>
<dbReference type="PANTHER" id="PTHR11910">
    <property type="entry name" value="ATP SYNTHASE DELTA CHAIN"/>
    <property type="match status" value="1"/>
</dbReference>
<evidence type="ECO:0000256" key="8">
    <source>
        <dbReference type="HAMAP-Rule" id="MF_01416"/>
    </source>
</evidence>
<keyword evidence="3 8" id="KW-0375">Hydrogen ion transport</keyword>
<gene>
    <name evidence="8" type="primary">atpH</name>
    <name evidence="9" type="ORF">EKN06_13210</name>
</gene>
<keyword evidence="4 8" id="KW-0406">Ion transport</keyword>
<evidence type="ECO:0000256" key="1">
    <source>
        <dbReference type="ARBA" id="ARBA00004370"/>
    </source>
</evidence>
<proteinExistence type="inferred from homology"/>
<evidence type="ECO:0000313" key="10">
    <source>
        <dbReference type="Proteomes" id="UP000283003"/>
    </source>
</evidence>
<reference evidence="9 10" key="1">
    <citation type="submission" date="2018-12" db="EMBL/GenBank/DDBJ databases">
        <title>Croceicoccus ponticola sp. nov., a lipolytic bacterium isolated from seawater.</title>
        <authorList>
            <person name="Yoon J.-H."/>
        </authorList>
    </citation>
    <scope>NUCLEOTIDE SEQUENCE [LARGE SCALE GENOMIC DNA]</scope>
    <source>
        <strain evidence="9 10">GM-16</strain>
    </source>
</reference>
<dbReference type="Gene3D" id="1.10.520.20">
    <property type="entry name" value="N-terminal domain of the delta subunit of the F1F0-ATP synthase"/>
    <property type="match status" value="1"/>
</dbReference>
<comment type="subcellular location">
    <subcellularLocation>
        <location evidence="8">Cell membrane</location>
        <topology evidence="8">Peripheral membrane protein</topology>
    </subcellularLocation>
    <subcellularLocation>
        <location evidence="1">Membrane</location>
    </subcellularLocation>
</comment>
<evidence type="ECO:0000256" key="2">
    <source>
        <dbReference type="ARBA" id="ARBA00022448"/>
    </source>
</evidence>
<dbReference type="AlphaFoldDB" id="A0A437GV62"/>
<dbReference type="InterPro" id="IPR020781">
    <property type="entry name" value="ATPase_OSCP/d_CS"/>
</dbReference>
<keyword evidence="9" id="KW-0378">Hydrolase</keyword>
<accession>A0A437GV62</accession>
<dbReference type="Pfam" id="PF00213">
    <property type="entry name" value="OSCP"/>
    <property type="match status" value="1"/>
</dbReference>
<dbReference type="RefSeq" id="WP_127613445.1">
    <property type="nucleotide sequence ID" value="NZ_RXOL01000007.1"/>
</dbReference>
<protein>
    <recommendedName>
        <fullName evidence="8">ATP synthase subunit delta</fullName>
    </recommendedName>
    <alternativeName>
        <fullName evidence="8">ATP synthase F(1) sector subunit delta</fullName>
    </alternativeName>
    <alternativeName>
        <fullName evidence="8">F-type ATPase subunit delta</fullName>
        <shortName evidence="8">F-ATPase subunit delta</shortName>
    </alternativeName>
</protein>
<keyword evidence="5 8" id="KW-0472">Membrane</keyword>
<comment type="function">
    <text evidence="8">F(1)F(0) ATP synthase produces ATP from ADP in the presence of a proton or sodium gradient. F-type ATPases consist of two structural domains, F(1) containing the extramembraneous catalytic core and F(0) containing the membrane proton channel, linked together by a central stalk and a peripheral stalk. During catalysis, ATP synthesis in the catalytic domain of F(1) is coupled via a rotary mechanism of the central stalk subunits to proton translocation.</text>
</comment>
<dbReference type="GO" id="GO:0005886">
    <property type="term" value="C:plasma membrane"/>
    <property type="evidence" value="ECO:0007669"/>
    <property type="project" value="UniProtKB-SubCell"/>
</dbReference>
<organism evidence="9 10">
    <name type="scientific">Croceicoccus ponticola</name>
    <dbReference type="NCBI Taxonomy" id="2217664"/>
    <lineage>
        <taxon>Bacteria</taxon>
        <taxon>Pseudomonadati</taxon>
        <taxon>Pseudomonadota</taxon>
        <taxon>Alphaproteobacteria</taxon>
        <taxon>Sphingomonadales</taxon>
        <taxon>Erythrobacteraceae</taxon>
        <taxon>Croceicoccus</taxon>
    </lineage>
</organism>
<dbReference type="GO" id="GO:0045259">
    <property type="term" value="C:proton-transporting ATP synthase complex"/>
    <property type="evidence" value="ECO:0007669"/>
    <property type="project" value="UniProtKB-KW"/>
</dbReference>
<dbReference type="InterPro" id="IPR026015">
    <property type="entry name" value="ATP_synth_OSCP/delta_N_sf"/>
</dbReference>
<evidence type="ECO:0000256" key="4">
    <source>
        <dbReference type="ARBA" id="ARBA00023065"/>
    </source>
</evidence>
<dbReference type="PRINTS" id="PR00125">
    <property type="entry name" value="ATPASEDELTA"/>
</dbReference>
<dbReference type="Proteomes" id="UP000283003">
    <property type="component" value="Unassembled WGS sequence"/>
</dbReference>
<dbReference type="OrthoDB" id="9796185at2"/>
<evidence type="ECO:0000313" key="9">
    <source>
        <dbReference type="EMBL" id="RVQ65490.1"/>
    </source>
</evidence>
<keyword evidence="7 8" id="KW-0066">ATP synthesis</keyword>
<name>A0A437GV62_9SPHN</name>
<dbReference type="GO" id="GO:0046933">
    <property type="term" value="F:proton-transporting ATP synthase activity, rotational mechanism"/>
    <property type="evidence" value="ECO:0007669"/>
    <property type="project" value="UniProtKB-UniRule"/>
</dbReference>
<comment type="caution">
    <text evidence="9">The sequence shown here is derived from an EMBL/GenBank/DDBJ whole genome shotgun (WGS) entry which is preliminary data.</text>
</comment>
<dbReference type="EMBL" id="RXOL01000007">
    <property type="protein sequence ID" value="RVQ65490.1"/>
    <property type="molecule type" value="Genomic_DNA"/>
</dbReference>
<keyword evidence="6 8" id="KW-0139">CF(1)</keyword>
<dbReference type="HAMAP" id="MF_01416">
    <property type="entry name" value="ATP_synth_delta_bact"/>
    <property type="match status" value="1"/>
</dbReference>